<name>A0A5C5XF40_9PLAN</name>
<dbReference type="EMBL" id="SJPG01000001">
    <property type="protein sequence ID" value="TWT60765.1"/>
    <property type="molecule type" value="Genomic_DNA"/>
</dbReference>
<evidence type="ECO:0000313" key="2">
    <source>
        <dbReference type="Proteomes" id="UP000316095"/>
    </source>
</evidence>
<organism evidence="1 2">
    <name type="scientific">Rubinisphaera italica</name>
    <dbReference type="NCBI Taxonomy" id="2527969"/>
    <lineage>
        <taxon>Bacteria</taxon>
        <taxon>Pseudomonadati</taxon>
        <taxon>Planctomycetota</taxon>
        <taxon>Planctomycetia</taxon>
        <taxon>Planctomycetales</taxon>
        <taxon>Planctomycetaceae</taxon>
        <taxon>Rubinisphaera</taxon>
    </lineage>
</organism>
<sequence length="43" mass="4939">MLFLGIDQDARQQPMETNRVLSFQRSGIAIESENMNLNEEAQI</sequence>
<proteinExistence type="predicted"/>
<comment type="caution">
    <text evidence="1">The sequence shown here is derived from an EMBL/GenBank/DDBJ whole genome shotgun (WGS) entry which is preliminary data.</text>
</comment>
<reference evidence="1 2" key="1">
    <citation type="submission" date="2019-02" db="EMBL/GenBank/DDBJ databases">
        <title>Deep-cultivation of Planctomycetes and their phenomic and genomic characterization uncovers novel biology.</title>
        <authorList>
            <person name="Wiegand S."/>
            <person name="Jogler M."/>
            <person name="Boedeker C."/>
            <person name="Pinto D."/>
            <person name="Vollmers J."/>
            <person name="Rivas-Marin E."/>
            <person name="Kohn T."/>
            <person name="Peeters S.H."/>
            <person name="Heuer A."/>
            <person name="Rast P."/>
            <person name="Oberbeckmann S."/>
            <person name="Bunk B."/>
            <person name="Jeske O."/>
            <person name="Meyerdierks A."/>
            <person name="Storesund J.E."/>
            <person name="Kallscheuer N."/>
            <person name="Luecker S."/>
            <person name="Lage O.M."/>
            <person name="Pohl T."/>
            <person name="Merkel B.J."/>
            <person name="Hornburger P."/>
            <person name="Mueller R.-W."/>
            <person name="Bruemmer F."/>
            <person name="Labrenz M."/>
            <person name="Spormann A.M."/>
            <person name="Op Den Camp H."/>
            <person name="Overmann J."/>
            <person name="Amann R."/>
            <person name="Jetten M.S.M."/>
            <person name="Mascher T."/>
            <person name="Medema M.H."/>
            <person name="Devos D.P."/>
            <person name="Kaster A.-K."/>
            <person name="Ovreas L."/>
            <person name="Rohde M."/>
            <person name="Galperin M.Y."/>
            <person name="Jogler C."/>
        </authorList>
    </citation>
    <scope>NUCLEOTIDE SEQUENCE [LARGE SCALE GENOMIC DNA]</scope>
    <source>
        <strain evidence="1 2">Pan54</strain>
    </source>
</reference>
<dbReference type="Proteomes" id="UP000316095">
    <property type="component" value="Unassembled WGS sequence"/>
</dbReference>
<dbReference type="AlphaFoldDB" id="A0A5C5XF40"/>
<dbReference type="RefSeq" id="WP_261343170.1">
    <property type="nucleotide sequence ID" value="NZ_SJPG01000001.1"/>
</dbReference>
<accession>A0A5C5XF40</accession>
<evidence type="ECO:0000313" key="1">
    <source>
        <dbReference type="EMBL" id="TWT60765.1"/>
    </source>
</evidence>
<protein>
    <submittedName>
        <fullName evidence="1">Uncharacterized protein</fullName>
    </submittedName>
</protein>
<gene>
    <name evidence="1" type="ORF">Pan54_14920</name>
</gene>
<keyword evidence="2" id="KW-1185">Reference proteome</keyword>